<evidence type="ECO:0000256" key="2">
    <source>
        <dbReference type="ARBA" id="ARBA00006375"/>
    </source>
</evidence>
<keyword evidence="13" id="KW-1185">Reference proteome</keyword>
<evidence type="ECO:0008006" key="14">
    <source>
        <dbReference type="Google" id="ProtNLM"/>
    </source>
</evidence>
<proteinExistence type="inferred from homology"/>
<dbReference type="InterPro" id="IPR051508">
    <property type="entry name" value="Mito_Carrier_Antiporter"/>
</dbReference>
<evidence type="ECO:0000256" key="9">
    <source>
        <dbReference type="ARBA" id="ARBA00023136"/>
    </source>
</evidence>
<reference evidence="12" key="1">
    <citation type="submission" date="2021-03" db="EMBL/GenBank/DDBJ databases">
        <title>Chromosome level genome of the anhydrobiotic midge Polypedilum vanderplanki.</title>
        <authorList>
            <person name="Yoshida Y."/>
            <person name="Kikawada T."/>
            <person name="Gusev O."/>
        </authorList>
    </citation>
    <scope>NUCLEOTIDE SEQUENCE</scope>
    <source>
        <strain evidence="12">NIAS01</strain>
        <tissue evidence="12">Whole body or cell culture</tissue>
    </source>
</reference>
<evidence type="ECO:0000256" key="11">
    <source>
        <dbReference type="RuleBase" id="RU000488"/>
    </source>
</evidence>
<feature type="repeat" description="Solcar" evidence="10">
    <location>
        <begin position="1"/>
        <end position="101"/>
    </location>
</feature>
<evidence type="ECO:0000256" key="7">
    <source>
        <dbReference type="ARBA" id="ARBA00022989"/>
    </source>
</evidence>
<keyword evidence="6" id="KW-0999">Mitochondrion inner membrane</keyword>
<protein>
    <recommendedName>
        <fullName evidence="14">Mitochondrial carrier protein</fullName>
    </recommendedName>
</protein>
<sequence length="318" mass="35343">MDFVLGGLSASCAGFFSNPFDVVKTRQQLQGEMVAKKHEMKDLQLKTEKRVQPYKNIFQSIKSIVKAEGIRGLQKGLTSALAFQFCMNSVRLGTYQTIDNLGYNREQSGELNPVLCVFWGGLSGVFGSTIGCPFYLVKTQIQAQSHGKYAVGFQHGHKSTIDAFRRILAEGGVRGLFRGLSGILARTTVGSSVQLSTFSKTKDFLIGYEIFGESVVLTAFASSFLSGFYTSLAMNPFDTIATRMFNQGVDAKTGKGLLYSNLLDCFIKTIRVEGPMALYKGFTANYMRIAPHTILNLTFWDLFKNWHALYFDTVVYIE</sequence>
<feature type="repeat" description="Solcar" evidence="10">
    <location>
        <begin position="214"/>
        <end position="306"/>
    </location>
</feature>
<dbReference type="AlphaFoldDB" id="A0A9J6BWG5"/>
<organism evidence="12 13">
    <name type="scientific">Polypedilum vanderplanki</name>
    <name type="common">Sleeping chironomid midge</name>
    <dbReference type="NCBI Taxonomy" id="319348"/>
    <lineage>
        <taxon>Eukaryota</taxon>
        <taxon>Metazoa</taxon>
        <taxon>Ecdysozoa</taxon>
        <taxon>Arthropoda</taxon>
        <taxon>Hexapoda</taxon>
        <taxon>Insecta</taxon>
        <taxon>Pterygota</taxon>
        <taxon>Neoptera</taxon>
        <taxon>Endopterygota</taxon>
        <taxon>Diptera</taxon>
        <taxon>Nematocera</taxon>
        <taxon>Chironomoidea</taxon>
        <taxon>Chironomidae</taxon>
        <taxon>Chironominae</taxon>
        <taxon>Polypedilum</taxon>
        <taxon>Polypedilum</taxon>
    </lineage>
</organism>
<keyword evidence="8" id="KW-0496">Mitochondrion</keyword>
<dbReference type="PROSITE" id="PS50920">
    <property type="entry name" value="SOLCAR"/>
    <property type="match status" value="3"/>
</dbReference>
<dbReference type="InterPro" id="IPR023395">
    <property type="entry name" value="MCP_dom_sf"/>
</dbReference>
<dbReference type="SUPFAM" id="SSF103506">
    <property type="entry name" value="Mitochondrial carrier"/>
    <property type="match status" value="1"/>
</dbReference>
<keyword evidence="3 11" id="KW-0813">Transport</keyword>
<comment type="subcellular location">
    <subcellularLocation>
        <location evidence="1">Mitochondrion inner membrane</location>
        <topology evidence="1">Multi-pass membrane protein</topology>
    </subcellularLocation>
</comment>
<dbReference type="OrthoDB" id="6703404at2759"/>
<evidence type="ECO:0000256" key="6">
    <source>
        <dbReference type="ARBA" id="ARBA00022792"/>
    </source>
</evidence>
<evidence type="ECO:0000256" key="8">
    <source>
        <dbReference type="ARBA" id="ARBA00023128"/>
    </source>
</evidence>
<keyword evidence="9 10" id="KW-0472">Membrane</keyword>
<dbReference type="GO" id="GO:0005743">
    <property type="term" value="C:mitochondrial inner membrane"/>
    <property type="evidence" value="ECO:0007669"/>
    <property type="project" value="UniProtKB-SubCell"/>
</dbReference>
<evidence type="ECO:0000313" key="12">
    <source>
        <dbReference type="EMBL" id="KAG5673861.1"/>
    </source>
</evidence>
<evidence type="ECO:0000256" key="4">
    <source>
        <dbReference type="ARBA" id="ARBA00022692"/>
    </source>
</evidence>
<evidence type="ECO:0000256" key="1">
    <source>
        <dbReference type="ARBA" id="ARBA00004448"/>
    </source>
</evidence>
<keyword evidence="4 10" id="KW-0812">Transmembrane</keyword>
<gene>
    <name evidence="12" type="ORF">PVAND_003872</name>
</gene>
<dbReference type="Gene3D" id="1.50.40.10">
    <property type="entry name" value="Mitochondrial carrier domain"/>
    <property type="match status" value="1"/>
</dbReference>
<feature type="repeat" description="Solcar" evidence="10">
    <location>
        <begin position="111"/>
        <end position="204"/>
    </location>
</feature>
<dbReference type="Pfam" id="PF00153">
    <property type="entry name" value="Mito_carr"/>
    <property type="match status" value="3"/>
</dbReference>
<evidence type="ECO:0000256" key="5">
    <source>
        <dbReference type="ARBA" id="ARBA00022737"/>
    </source>
</evidence>
<dbReference type="PANTHER" id="PTHR45928">
    <property type="entry name" value="RE38146P"/>
    <property type="match status" value="1"/>
</dbReference>
<comment type="similarity">
    <text evidence="2 11">Belongs to the mitochondrial carrier (TC 2.A.29) family.</text>
</comment>
<evidence type="ECO:0000313" key="13">
    <source>
        <dbReference type="Proteomes" id="UP001107558"/>
    </source>
</evidence>
<dbReference type="PANTHER" id="PTHR45928:SF1">
    <property type="entry name" value="RE38146P"/>
    <property type="match status" value="1"/>
</dbReference>
<dbReference type="Proteomes" id="UP001107558">
    <property type="component" value="Chromosome 3"/>
</dbReference>
<accession>A0A9J6BWG5</accession>
<dbReference type="EMBL" id="JADBJN010000003">
    <property type="protein sequence ID" value="KAG5673861.1"/>
    <property type="molecule type" value="Genomic_DNA"/>
</dbReference>
<name>A0A9J6BWG5_POLVA</name>
<dbReference type="InterPro" id="IPR018108">
    <property type="entry name" value="MCP_transmembrane"/>
</dbReference>
<comment type="caution">
    <text evidence="12">The sequence shown here is derived from an EMBL/GenBank/DDBJ whole genome shotgun (WGS) entry which is preliminary data.</text>
</comment>
<keyword evidence="5" id="KW-0677">Repeat</keyword>
<keyword evidence="7" id="KW-1133">Transmembrane helix</keyword>
<evidence type="ECO:0000256" key="10">
    <source>
        <dbReference type="PROSITE-ProRule" id="PRU00282"/>
    </source>
</evidence>
<evidence type="ECO:0000256" key="3">
    <source>
        <dbReference type="ARBA" id="ARBA00022448"/>
    </source>
</evidence>